<evidence type="ECO:0000256" key="10">
    <source>
        <dbReference type="ARBA" id="ARBA00023157"/>
    </source>
</evidence>
<evidence type="ECO:0000256" key="13">
    <source>
        <dbReference type="SAM" id="MobiDB-lite"/>
    </source>
</evidence>
<dbReference type="FunFam" id="2.10.25.10:FF:000230">
    <property type="entry name" value="Delta-like protein"/>
    <property type="match status" value="1"/>
</dbReference>
<dbReference type="InterPro" id="IPR001881">
    <property type="entry name" value="EGF-like_Ca-bd_dom"/>
</dbReference>
<dbReference type="SMART" id="SM00181">
    <property type="entry name" value="EGF"/>
    <property type="match status" value="14"/>
</dbReference>
<dbReference type="GO" id="GO:0048666">
    <property type="term" value="P:neuron development"/>
    <property type="evidence" value="ECO:0007669"/>
    <property type="project" value="UniProtKB-ARBA"/>
</dbReference>
<gene>
    <name evidence="17" type="primary">LOC116304466</name>
</gene>
<evidence type="ECO:0000256" key="2">
    <source>
        <dbReference type="ARBA" id="ARBA00004613"/>
    </source>
</evidence>
<keyword evidence="6 12" id="KW-0245">EGF-like domain</keyword>
<feature type="compositionally biased region" description="Polar residues" evidence="13">
    <location>
        <begin position="1125"/>
        <end position="1137"/>
    </location>
</feature>
<dbReference type="GO" id="GO:0005509">
    <property type="term" value="F:calcium ion binding"/>
    <property type="evidence" value="ECO:0007669"/>
    <property type="project" value="InterPro"/>
</dbReference>
<keyword evidence="4" id="KW-0963">Cytoplasm</keyword>
<evidence type="ECO:0000256" key="8">
    <source>
        <dbReference type="ARBA" id="ARBA00022737"/>
    </source>
</evidence>
<evidence type="ECO:0000313" key="17">
    <source>
        <dbReference type="RefSeq" id="XP_031570068.1"/>
    </source>
</evidence>
<keyword evidence="5" id="KW-0964">Secreted</keyword>
<feature type="domain" description="EGF-like" evidence="15">
    <location>
        <begin position="812"/>
        <end position="854"/>
    </location>
</feature>
<dbReference type="PANTHER" id="PTHR24033">
    <property type="entry name" value="EGF-LIKE DOMAIN-CONTAINING PROTEIN"/>
    <property type="match status" value="1"/>
</dbReference>
<dbReference type="PROSITE" id="PS00010">
    <property type="entry name" value="ASX_HYDROXYL"/>
    <property type="match status" value="1"/>
</dbReference>
<feature type="disulfide bond" evidence="12">
    <location>
        <begin position="620"/>
        <end position="629"/>
    </location>
</feature>
<keyword evidence="16" id="KW-1185">Reference proteome</keyword>
<dbReference type="FunFam" id="2.10.25.10:FF:000012">
    <property type="entry name" value="Delta-like protein"/>
    <property type="match status" value="1"/>
</dbReference>
<feature type="domain" description="EGF-like" evidence="15">
    <location>
        <begin position="438"/>
        <end position="474"/>
    </location>
</feature>
<feature type="chain" id="PRO_5028234482" evidence="14">
    <location>
        <begin position="22"/>
        <end position="1263"/>
    </location>
</feature>
<dbReference type="OrthoDB" id="10045365at2759"/>
<sequence length="1263" mass="137988">MNGLVIGILVTGLVLVEISCGKSNNRSSLIKSSKVRLKQLHREQPSRLEDETKKWQGALHNLTFARPKHSSGNEDIDNKVKASITKPEKRDTNKLAGFKINTKTIHRNGLKKAKRNLIKGKKETLDKKVNLSNKILQTKSSNPEADRGNKNTRSGKTSLNYNDRVDAKSAKELAKRQRILSPDHLPPIHKYYSNGVEHRYVGGAIHRYLSKPIDIEAITGRHRLRKPHNFNAISHTKDFNGERPRIGSVKSMPFIGPAHVDTIGNIDGGARIVPFEPKISGPFVQNIGAQTHIAGLEGGLGGPVHIGGSKNMFALGRFADAPRVGNIAGFGPGAHFDKMGGYAENRFGAPKLMETGMGGGQMIHMMYPGPPRPHNHLMIINRPVHHTLRVPVPVQGPSKIIVVNRPVPMPPKRVPIPVVVPGPPLPPRLLVVHHHHLMNGPCEEKPCRNGGSCSAVASSFKCVCALGYKGERCEVQSQCIPSPCKNFGKCTELVDDYECTCHVGFHGKNCDVESKCEPSPCRNGGYCTETRESYICSCKQGFMGKNCEQESKCHPVNPCQNNGVCKEDLSGYKCICPDIYGGINCEVHINSNGCDSSPCLNGATCMSDTAGDASRYVCSCAPGFSGQTCQEKGCANCPSDAQCVGGSCMFNNNPIQVPSETCGPINPCMYGGTCIPSGFSFNCICPDGRGGVHCEVSLSSVCDHCSRHAYCKENRCICNAGYTGNGFHCRKKKTRCHPNPCENGGTCHEQSHIYTSEMEWYCECMKGYSGTRCTVYDPCTGFSCYNGGRCETVSGQPQCKCLPPFEGPTCELENLCLPSGGKSRDPCRNGGTCQSANGRISCICSVQYEGNNCEKNKCDKCAPHASCHKGVCECRPGYTGDGTICELPPGRAPTTPPPDHCKPDPCTNGATCVDGKTTFFCVCTGDYYGRTCSEKREVKIVYKERINEYEFALCHPNPCLHGGLCKEISTKDFECICANPRYKGRFCDVDMCSECDVHARCVHGKCICRDGYEGDGYTCTKEVTKCGTCPLYAQCETDVCVCRPGYTWSHNQCSQGGACADQPSSKRSCIPNPSLTRRLKAIENGVDAMEPYSPTSRSTNNFRPYNNPTAQPIQSAQDDNEHARQLSQFSSARTPTPKSIKKANPTKKIPAEKTQEWSEDIIVTEYQSLGCWADTPNWRNPKSRTLISLEGLDPRITEDYRTRKQPISKCAEIARGLGYKIFAIQNGGQCFSGPLTRNYKTYGSSEKCKNGVGGPLANDVYKL</sequence>
<dbReference type="Pfam" id="PF00008">
    <property type="entry name" value="EGF"/>
    <property type="match status" value="6"/>
</dbReference>
<feature type="disulfide bond" evidence="12">
    <location>
        <begin position="844"/>
        <end position="853"/>
    </location>
</feature>
<dbReference type="CDD" id="cd00054">
    <property type="entry name" value="EGF_CA"/>
    <property type="match status" value="7"/>
</dbReference>
<protein>
    <submittedName>
        <fullName evidence="17">Neurogenic locus notch homolog protein 1-like</fullName>
    </submittedName>
</protein>
<feature type="domain" description="EGF-like" evidence="15">
    <location>
        <begin position="512"/>
        <end position="548"/>
    </location>
</feature>
<feature type="disulfide bond" evidence="12">
    <location>
        <begin position="538"/>
        <end position="547"/>
    </location>
</feature>
<feature type="disulfide bond" evidence="12">
    <location>
        <begin position="801"/>
        <end position="810"/>
    </location>
</feature>
<feature type="domain" description="EGF-like" evidence="15">
    <location>
        <begin position="549"/>
        <end position="586"/>
    </location>
</feature>
<keyword evidence="7 14" id="KW-0732">Signal</keyword>
<feature type="disulfide bond" evidence="12">
    <location>
        <begin position="923"/>
        <end position="932"/>
    </location>
</feature>
<evidence type="ECO:0000256" key="9">
    <source>
        <dbReference type="ARBA" id="ARBA00022837"/>
    </source>
</evidence>
<evidence type="ECO:0000256" key="12">
    <source>
        <dbReference type="PROSITE-ProRule" id="PRU00076"/>
    </source>
</evidence>
<dbReference type="PANTHER" id="PTHR24033:SF193">
    <property type="entry name" value="NETRIN-G1-RELATED"/>
    <property type="match status" value="1"/>
</dbReference>
<dbReference type="InterPro" id="IPR000742">
    <property type="entry name" value="EGF"/>
</dbReference>
<keyword evidence="10 12" id="KW-1015">Disulfide bond</keyword>
<dbReference type="Proteomes" id="UP000515163">
    <property type="component" value="Unplaced"/>
</dbReference>
<feature type="domain" description="EGF-like" evidence="15">
    <location>
        <begin position="658"/>
        <end position="695"/>
    </location>
</feature>
<feature type="domain" description="EGF-like" evidence="15">
    <location>
        <begin position="475"/>
        <end position="511"/>
    </location>
</feature>
<feature type="disulfide bond" evidence="12">
    <location>
        <begin position="764"/>
        <end position="773"/>
    </location>
</feature>
<feature type="region of interest" description="Disordered" evidence="13">
    <location>
        <begin position="1088"/>
        <end position="1153"/>
    </location>
</feature>
<feature type="domain" description="EGF-like" evidence="15">
    <location>
        <begin position="590"/>
        <end position="630"/>
    </location>
</feature>
<feature type="domain" description="EGF-like" evidence="15">
    <location>
        <begin position="950"/>
        <end position="988"/>
    </location>
</feature>
<keyword evidence="8" id="KW-0677">Repeat</keyword>
<evidence type="ECO:0000256" key="1">
    <source>
        <dbReference type="ARBA" id="ARBA00004496"/>
    </source>
</evidence>
<dbReference type="InterPro" id="IPR051830">
    <property type="entry name" value="NOTCH_homolog"/>
</dbReference>
<comment type="caution">
    <text evidence="12">Lacks conserved residue(s) required for the propagation of feature annotation.</text>
</comment>
<feature type="domain" description="EGF-like" evidence="15">
    <location>
        <begin position="897"/>
        <end position="933"/>
    </location>
</feature>
<feature type="disulfide bond" evidence="12">
    <location>
        <begin position="576"/>
        <end position="585"/>
    </location>
</feature>
<evidence type="ECO:0000256" key="5">
    <source>
        <dbReference type="ARBA" id="ARBA00022525"/>
    </source>
</evidence>
<feature type="signal peptide" evidence="14">
    <location>
        <begin position="1"/>
        <end position="21"/>
    </location>
</feature>
<keyword evidence="11" id="KW-0325">Glycoprotein</keyword>
<dbReference type="GO" id="GO:0005886">
    <property type="term" value="C:plasma membrane"/>
    <property type="evidence" value="ECO:0007669"/>
    <property type="project" value="UniProtKB-ARBA"/>
</dbReference>
<dbReference type="SUPFAM" id="SSF57196">
    <property type="entry name" value="EGF/Laminin"/>
    <property type="match status" value="11"/>
</dbReference>
<evidence type="ECO:0000256" key="3">
    <source>
        <dbReference type="ARBA" id="ARBA00006373"/>
    </source>
</evidence>
<keyword evidence="9" id="KW-0106">Calcium</keyword>
<dbReference type="InterPro" id="IPR013032">
    <property type="entry name" value="EGF-like_CS"/>
</dbReference>
<feature type="domain" description="EGF-like" evidence="15">
    <location>
        <begin position="775"/>
        <end position="811"/>
    </location>
</feature>
<dbReference type="PROSITE" id="PS50026">
    <property type="entry name" value="EGF_3"/>
    <property type="match status" value="11"/>
</dbReference>
<evidence type="ECO:0000259" key="15">
    <source>
        <dbReference type="PROSITE" id="PS50026"/>
    </source>
</evidence>
<accession>A0A6P8IV93</accession>
<feature type="unsure residue" description="D or N" evidence="17">
    <location>
        <position position="495"/>
    </location>
</feature>
<dbReference type="PROSITE" id="PS00022">
    <property type="entry name" value="EGF_1"/>
    <property type="match status" value="10"/>
</dbReference>
<reference evidence="17" key="1">
    <citation type="submission" date="2025-08" db="UniProtKB">
        <authorList>
            <consortium name="RefSeq"/>
        </authorList>
    </citation>
    <scope>IDENTIFICATION</scope>
    <source>
        <tissue evidence="17">Tentacle</tissue>
    </source>
</reference>
<feature type="disulfide bond" evidence="12">
    <location>
        <begin position="501"/>
        <end position="510"/>
    </location>
</feature>
<name>A0A6P8IV93_ACTTE</name>
<dbReference type="GO" id="GO:0042063">
    <property type="term" value="P:gliogenesis"/>
    <property type="evidence" value="ECO:0007669"/>
    <property type="project" value="UniProtKB-ARBA"/>
</dbReference>
<dbReference type="InParanoid" id="A0A6P8IV93"/>
<comment type="subcellular location">
    <subcellularLocation>
        <location evidence="1">Cytoplasm</location>
    </subcellularLocation>
    <subcellularLocation>
        <location evidence="2">Secreted</location>
    </subcellularLocation>
</comment>
<dbReference type="PROSITE" id="PS01186">
    <property type="entry name" value="EGF_2"/>
    <property type="match status" value="6"/>
</dbReference>
<dbReference type="RefSeq" id="XP_031570068.1">
    <property type="nucleotide sequence ID" value="XM_031714208.1"/>
</dbReference>
<dbReference type="Gene3D" id="2.10.25.10">
    <property type="entry name" value="Laminin"/>
    <property type="match status" value="11"/>
</dbReference>
<evidence type="ECO:0000256" key="11">
    <source>
        <dbReference type="ARBA" id="ARBA00023180"/>
    </source>
</evidence>
<feature type="compositionally biased region" description="Polar residues" evidence="13">
    <location>
        <begin position="1093"/>
        <end position="1117"/>
    </location>
</feature>
<dbReference type="InterPro" id="IPR000152">
    <property type="entry name" value="EGF-type_Asp/Asn_hydroxyl_site"/>
</dbReference>
<evidence type="ECO:0000256" key="4">
    <source>
        <dbReference type="ARBA" id="ARBA00022490"/>
    </source>
</evidence>
<evidence type="ECO:0000256" key="14">
    <source>
        <dbReference type="SAM" id="SignalP"/>
    </source>
</evidence>
<evidence type="ECO:0000313" key="16">
    <source>
        <dbReference type="Proteomes" id="UP000515163"/>
    </source>
</evidence>
<dbReference type="AlphaFoldDB" id="A0A6P8IV93"/>
<organism evidence="16 17">
    <name type="scientific">Actinia tenebrosa</name>
    <name type="common">Australian red waratah sea anemone</name>
    <dbReference type="NCBI Taxonomy" id="6105"/>
    <lineage>
        <taxon>Eukaryota</taxon>
        <taxon>Metazoa</taxon>
        <taxon>Cnidaria</taxon>
        <taxon>Anthozoa</taxon>
        <taxon>Hexacorallia</taxon>
        <taxon>Actiniaria</taxon>
        <taxon>Actiniidae</taxon>
        <taxon>Actinia</taxon>
    </lineage>
</organism>
<feature type="disulfide bond" evidence="12">
    <location>
        <begin position="685"/>
        <end position="694"/>
    </location>
</feature>
<evidence type="ECO:0000256" key="6">
    <source>
        <dbReference type="ARBA" id="ARBA00022536"/>
    </source>
</evidence>
<dbReference type="GO" id="GO:0000902">
    <property type="term" value="P:cell morphogenesis"/>
    <property type="evidence" value="ECO:0007669"/>
    <property type="project" value="UniProtKB-ARBA"/>
</dbReference>
<comment type="similarity">
    <text evidence="3">Belongs to the EGF domain peptide family.</text>
</comment>
<dbReference type="SMART" id="SM00179">
    <property type="entry name" value="EGF_CA"/>
    <property type="match status" value="10"/>
</dbReference>
<feature type="region of interest" description="Disordered" evidence="13">
    <location>
        <begin position="136"/>
        <end position="160"/>
    </location>
</feature>
<dbReference type="KEGG" id="aten:116304466"/>
<feature type="disulfide bond" evidence="12">
    <location>
        <begin position="464"/>
        <end position="473"/>
    </location>
</feature>
<feature type="domain" description="EGF-like" evidence="15">
    <location>
        <begin position="732"/>
        <end position="774"/>
    </location>
</feature>
<evidence type="ECO:0000256" key="7">
    <source>
        <dbReference type="ARBA" id="ARBA00022729"/>
    </source>
</evidence>
<dbReference type="FunFam" id="2.10.25.10:FF:000425">
    <property type="entry name" value="Eyes shut homolog"/>
    <property type="match status" value="1"/>
</dbReference>
<feature type="compositionally biased region" description="Polar residues" evidence="13">
    <location>
        <begin position="151"/>
        <end position="160"/>
    </location>
</feature>
<dbReference type="FunFam" id="2.10.25.10:FF:000255">
    <property type="entry name" value="Sushi, nidogen and EGF-like domains 1"/>
    <property type="match status" value="1"/>
</dbReference>
<dbReference type="Pfam" id="PF12661">
    <property type="entry name" value="hEGF"/>
    <property type="match status" value="1"/>
</dbReference>
<dbReference type="GO" id="GO:0005576">
    <property type="term" value="C:extracellular region"/>
    <property type="evidence" value="ECO:0007669"/>
    <property type="project" value="UniProtKB-SubCell"/>
</dbReference>
<dbReference type="GO" id="GO:0005737">
    <property type="term" value="C:cytoplasm"/>
    <property type="evidence" value="ECO:0007669"/>
    <property type="project" value="UniProtKB-SubCell"/>
</dbReference>
<proteinExistence type="inferred from homology"/>